<gene>
    <name evidence="1" type="ORF">ASPWEDRAFT_172174</name>
</gene>
<dbReference type="OrthoDB" id="76567at2759"/>
<name>A0A1L9RKA2_ASPWE</name>
<dbReference type="GeneID" id="63746752"/>
<accession>A0A1L9RKA2</accession>
<organism evidence="1 2">
    <name type="scientific">Aspergillus wentii DTO 134E9</name>
    <dbReference type="NCBI Taxonomy" id="1073089"/>
    <lineage>
        <taxon>Eukaryota</taxon>
        <taxon>Fungi</taxon>
        <taxon>Dikarya</taxon>
        <taxon>Ascomycota</taxon>
        <taxon>Pezizomycotina</taxon>
        <taxon>Eurotiomycetes</taxon>
        <taxon>Eurotiomycetidae</taxon>
        <taxon>Eurotiales</taxon>
        <taxon>Aspergillaceae</taxon>
        <taxon>Aspergillus</taxon>
        <taxon>Aspergillus subgen. Cremei</taxon>
    </lineage>
</organism>
<dbReference type="EMBL" id="KV878212">
    <property type="protein sequence ID" value="OJJ35362.1"/>
    <property type="molecule type" value="Genomic_DNA"/>
</dbReference>
<evidence type="ECO:0008006" key="3">
    <source>
        <dbReference type="Google" id="ProtNLM"/>
    </source>
</evidence>
<evidence type="ECO:0000313" key="2">
    <source>
        <dbReference type="Proteomes" id="UP000184383"/>
    </source>
</evidence>
<dbReference type="Proteomes" id="UP000184383">
    <property type="component" value="Unassembled WGS sequence"/>
</dbReference>
<evidence type="ECO:0000313" key="1">
    <source>
        <dbReference type="EMBL" id="OJJ35362.1"/>
    </source>
</evidence>
<dbReference type="VEuPathDB" id="FungiDB:ASPWEDRAFT_172174"/>
<dbReference type="RefSeq" id="XP_040689038.1">
    <property type="nucleotide sequence ID" value="XM_040830904.1"/>
</dbReference>
<protein>
    <recommendedName>
        <fullName evidence="3">Restriction endonuclease domain-containing protein</fullName>
    </recommendedName>
</protein>
<keyword evidence="2" id="KW-1185">Reference proteome</keyword>
<sequence length="290" mass="33308">MARPTRTYIPFDRHYSPCTPEVFFNANDFTNQTESHDHALDTILSTTDHQEIIYTNVPTPWGESVVSFLDEQAESSCGRKHYNSVTQIFWIRVFTTTEIHSCHQEWVSHEQFRWMDSGLCTLEEVLHLNHRTGTTIYSFHSPYTGSRKEPDLFIRPGNQRLPSVVIESGWGESMPRLHDDMRLWLVGGNGVVKAVIIIEWHRVAADKVGGKVEVYTLDGDDAPILRQEEIIFPPPLQREHIQRIALTRGMLFGDTIPQGRKPDDVLSLSLDDLRREARDALDLMRLCPAE</sequence>
<proteinExistence type="predicted"/>
<reference evidence="2" key="1">
    <citation type="journal article" date="2017" name="Genome Biol.">
        <title>Comparative genomics reveals high biological diversity and specific adaptations in the industrially and medically important fungal genus Aspergillus.</title>
        <authorList>
            <person name="de Vries R.P."/>
            <person name="Riley R."/>
            <person name="Wiebenga A."/>
            <person name="Aguilar-Osorio G."/>
            <person name="Amillis S."/>
            <person name="Uchima C.A."/>
            <person name="Anderluh G."/>
            <person name="Asadollahi M."/>
            <person name="Askin M."/>
            <person name="Barry K."/>
            <person name="Battaglia E."/>
            <person name="Bayram O."/>
            <person name="Benocci T."/>
            <person name="Braus-Stromeyer S.A."/>
            <person name="Caldana C."/>
            <person name="Canovas D."/>
            <person name="Cerqueira G.C."/>
            <person name="Chen F."/>
            <person name="Chen W."/>
            <person name="Choi C."/>
            <person name="Clum A."/>
            <person name="Dos Santos R.A."/>
            <person name="Damasio A.R."/>
            <person name="Diallinas G."/>
            <person name="Emri T."/>
            <person name="Fekete E."/>
            <person name="Flipphi M."/>
            <person name="Freyberg S."/>
            <person name="Gallo A."/>
            <person name="Gournas C."/>
            <person name="Habgood R."/>
            <person name="Hainaut M."/>
            <person name="Harispe M.L."/>
            <person name="Henrissat B."/>
            <person name="Hilden K.S."/>
            <person name="Hope R."/>
            <person name="Hossain A."/>
            <person name="Karabika E."/>
            <person name="Karaffa L."/>
            <person name="Karanyi Z."/>
            <person name="Krasevec N."/>
            <person name="Kuo A."/>
            <person name="Kusch H."/>
            <person name="LaButti K."/>
            <person name="Lagendijk E.L."/>
            <person name="Lapidus A."/>
            <person name="Levasseur A."/>
            <person name="Lindquist E."/>
            <person name="Lipzen A."/>
            <person name="Logrieco A.F."/>
            <person name="MacCabe A."/>
            <person name="Maekelae M.R."/>
            <person name="Malavazi I."/>
            <person name="Melin P."/>
            <person name="Meyer V."/>
            <person name="Mielnichuk N."/>
            <person name="Miskei M."/>
            <person name="Molnar A.P."/>
            <person name="Mule G."/>
            <person name="Ngan C.Y."/>
            <person name="Orejas M."/>
            <person name="Orosz E."/>
            <person name="Ouedraogo J.P."/>
            <person name="Overkamp K.M."/>
            <person name="Park H.-S."/>
            <person name="Perrone G."/>
            <person name="Piumi F."/>
            <person name="Punt P.J."/>
            <person name="Ram A.F."/>
            <person name="Ramon A."/>
            <person name="Rauscher S."/>
            <person name="Record E."/>
            <person name="Riano-Pachon D.M."/>
            <person name="Robert V."/>
            <person name="Roehrig J."/>
            <person name="Ruller R."/>
            <person name="Salamov A."/>
            <person name="Salih N.S."/>
            <person name="Samson R.A."/>
            <person name="Sandor E."/>
            <person name="Sanguinetti M."/>
            <person name="Schuetze T."/>
            <person name="Sepcic K."/>
            <person name="Shelest E."/>
            <person name="Sherlock G."/>
            <person name="Sophianopoulou V."/>
            <person name="Squina F.M."/>
            <person name="Sun H."/>
            <person name="Susca A."/>
            <person name="Todd R.B."/>
            <person name="Tsang A."/>
            <person name="Unkles S.E."/>
            <person name="van de Wiele N."/>
            <person name="van Rossen-Uffink D."/>
            <person name="Oliveira J.V."/>
            <person name="Vesth T.C."/>
            <person name="Visser J."/>
            <person name="Yu J.-H."/>
            <person name="Zhou M."/>
            <person name="Andersen M.R."/>
            <person name="Archer D.B."/>
            <person name="Baker S.E."/>
            <person name="Benoit I."/>
            <person name="Brakhage A.A."/>
            <person name="Braus G.H."/>
            <person name="Fischer R."/>
            <person name="Frisvad J.C."/>
            <person name="Goldman G.H."/>
            <person name="Houbraken J."/>
            <person name="Oakley B."/>
            <person name="Pocsi I."/>
            <person name="Scazzocchio C."/>
            <person name="Seiboth B."/>
            <person name="vanKuyk P.A."/>
            <person name="Wortman J."/>
            <person name="Dyer P.S."/>
            <person name="Grigoriev I.V."/>
        </authorList>
    </citation>
    <scope>NUCLEOTIDE SEQUENCE [LARGE SCALE GENOMIC DNA]</scope>
    <source>
        <strain evidence="2">DTO 134E9</strain>
    </source>
</reference>
<dbReference type="AlphaFoldDB" id="A0A1L9RKA2"/>